<comment type="subcellular location">
    <subcellularLocation>
        <location evidence="1">Cell outer membrane</location>
    </subcellularLocation>
</comment>
<dbReference type="STRING" id="233100.SAMN05216526_0187"/>
<dbReference type="PANTHER" id="PTHR30026">
    <property type="entry name" value="OUTER MEMBRANE PROTEIN TOLC"/>
    <property type="match status" value="1"/>
</dbReference>
<evidence type="ECO:0000256" key="5">
    <source>
        <dbReference type="ARBA" id="ARBA00022692"/>
    </source>
</evidence>
<feature type="domain" description="AMIN" evidence="9">
    <location>
        <begin position="359"/>
        <end position="435"/>
    </location>
</feature>
<evidence type="ECO:0000256" key="7">
    <source>
        <dbReference type="ARBA" id="ARBA00023237"/>
    </source>
</evidence>
<evidence type="ECO:0000259" key="9">
    <source>
        <dbReference type="Pfam" id="PF11741"/>
    </source>
</evidence>
<accession>A0A1R3VMG2</accession>
<keyword evidence="11" id="KW-1185">Reference proteome</keyword>
<dbReference type="GO" id="GO:0015288">
    <property type="term" value="F:porin activity"/>
    <property type="evidence" value="ECO:0007669"/>
    <property type="project" value="TreeGrafter"/>
</dbReference>
<dbReference type="InterPro" id="IPR021731">
    <property type="entry name" value="AMIN_dom"/>
</dbReference>
<keyword evidence="3" id="KW-0813">Transport</keyword>
<evidence type="ECO:0000313" key="10">
    <source>
        <dbReference type="EMBL" id="SIT65736.1"/>
    </source>
</evidence>
<dbReference type="GO" id="GO:0009279">
    <property type="term" value="C:cell outer membrane"/>
    <property type="evidence" value="ECO:0007669"/>
    <property type="project" value="UniProtKB-SubCell"/>
</dbReference>
<proteinExistence type="inferred from homology"/>
<dbReference type="AlphaFoldDB" id="A0A1R3VMG2"/>
<evidence type="ECO:0000256" key="4">
    <source>
        <dbReference type="ARBA" id="ARBA00022452"/>
    </source>
</evidence>
<dbReference type="SUPFAM" id="SSF56954">
    <property type="entry name" value="Outer membrane efflux proteins (OEP)"/>
    <property type="match status" value="1"/>
</dbReference>
<sequence length="947" mass="103680">MARSKQLPVTLNKMWLLTVILLVLGNSVSATHADSIILERFLLSDPPPTQQAPASKTDVPPTPSATAPAALNEAPAPPPVTRTGAPAPAPAPVTAPVSSQTASVAPQAVATKTEGEIITLNMSLRLGDVRSSGMSLDGRSLYVWLTENAVLSEWRDIAARITRDLPFAEAARVQDIAGDTYLIVELSRPLVLLDEAVSIVDVERMSWELTFRERRLADTGSVGLAEILPKGALQKVRVLQQGPLITLEFSGSSEFFAEIYHHDGRDALIVEFPGDSVRAVRRLLPADLPSALGEVIVETSDVGRARLVIPGAPHIDLVDAIASADDTLETSRLSVYLVPDAPVRADLAKGRLDELNLDTSTGLDVLLDGPRDARINAYLLPSPSRFMLDLLGVSVEEAERAIRDFNPDGQYVAGIRFGETQLGSTRIELTLTEAYADAMGTDVIPFRRVLEPNTIALALPEAGRPLPQVDTEPLQLPGRALAEALNLRAPPEVELLGEPAQVIGSIRLDAAFYEDRDHSPMPIVTDRFSLMGSFLKALDSDPSYLAALAEFRINAEALPQARAGLLPTLDFNYQFANIQQDVRASGTLDLGRTRYNSNLASLNLTQPVFRASAFVAVNQARLAVEQAQLAVLVSEQELMVRLATIYLNVLLATDELQLAQSELDAFTGQFELANTRFRAGIADLAEYNDSLSRMTIAEARYIKAENTLDDARLAFKEIVGEEIGILSGFQGDFRAALPFPAAVEPWIDAALEQNLALQTRQLATRIADLQVRRQRADRLPTLDFVATIRRSSDDQTLFSPERQELDAAEASLRLNMPLYGGGRPSSLIREAGARRDRETQLAERERRKSERDVRSAFLGVNASARMLDALREAVRAEQVRLETRLQGFETGVESQVAVLDAYQQYFSVRRDFAQARFDYLINRLSLKQAVGTLTRNDLAELDRLLVN</sequence>
<keyword evidence="6" id="KW-0472">Membrane</keyword>
<evidence type="ECO:0000256" key="3">
    <source>
        <dbReference type="ARBA" id="ARBA00022448"/>
    </source>
</evidence>
<keyword evidence="5" id="KW-0812">Transmembrane</keyword>
<evidence type="ECO:0000256" key="8">
    <source>
        <dbReference type="SAM" id="MobiDB-lite"/>
    </source>
</evidence>
<evidence type="ECO:0000256" key="1">
    <source>
        <dbReference type="ARBA" id="ARBA00004442"/>
    </source>
</evidence>
<evidence type="ECO:0000313" key="11">
    <source>
        <dbReference type="Proteomes" id="UP000223759"/>
    </source>
</evidence>
<dbReference type="Pfam" id="PF11741">
    <property type="entry name" value="AMIN"/>
    <property type="match status" value="1"/>
</dbReference>
<reference evidence="10 11" key="1">
    <citation type="submission" date="2017-01" db="EMBL/GenBank/DDBJ databases">
        <authorList>
            <person name="Mah S.A."/>
            <person name="Swanson W.J."/>
            <person name="Moy G.W."/>
            <person name="Vacquier V.D."/>
        </authorList>
    </citation>
    <scope>NUCLEOTIDE SEQUENCE [LARGE SCALE GENOMIC DNA]</scope>
    <source>
        <strain evidence="10 11">M9</strain>
    </source>
</reference>
<dbReference type="EMBL" id="FTPK01000001">
    <property type="protein sequence ID" value="SIT65736.1"/>
    <property type="molecule type" value="Genomic_DNA"/>
</dbReference>
<dbReference type="GO" id="GO:1990281">
    <property type="term" value="C:efflux pump complex"/>
    <property type="evidence" value="ECO:0007669"/>
    <property type="project" value="TreeGrafter"/>
</dbReference>
<dbReference type="Proteomes" id="UP000223759">
    <property type="component" value="Unassembled WGS sequence"/>
</dbReference>
<keyword evidence="4" id="KW-1134">Transmembrane beta strand</keyword>
<dbReference type="GO" id="GO:0015562">
    <property type="term" value="F:efflux transmembrane transporter activity"/>
    <property type="evidence" value="ECO:0007669"/>
    <property type="project" value="InterPro"/>
</dbReference>
<keyword evidence="7" id="KW-0998">Cell outer membrane</keyword>
<dbReference type="PANTHER" id="PTHR30026:SF20">
    <property type="entry name" value="OUTER MEMBRANE PROTEIN TOLC"/>
    <property type="match status" value="1"/>
</dbReference>
<evidence type="ECO:0000256" key="6">
    <source>
        <dbReference type="ARBA" id="ARBA00023136"/>
    </source>
</evidence>
<feature type="region of interest" description="Disordered" evidence="8">
    <location>
        <begin position="823"/>
        <end position="847"/>
    </location>
</feature>
<dbReference type="InterPro" id="IPR010130">
    <property type="entry name" value="T1SS_OMP_TolC"/>
</dbReference>
<organism evidence="10 11">
    <name type="scientific">Ectothiorhodosinus mongolicus</name>
    <dbReference type="NCBI Taxonomy" id="233100"/>
    <lineage>
        <taxon>Bacteria</taxon>
        <taxon>Pseudomonadati</taxon>
        <taxon>Pseudomonadota</taxon>
        <taxon>Gammaproteobacteria</taxon>
        <taxon>Chromatiales</taxon>
        <taxon>Ectothiorhodospiraceae</taxon>
        <taxon>Ectothiorhodosinus</taxon>
    </lineage>
</organism>
<name>A0A1R3VMG2_9GAMM</name>
<dbReference type="NCBIfam" id="TIGR01844">
    <property type="entry name" value="type_I_sec_TolC"/>
    <property type="match status" value="1"/>
</dbReference>
<feature type="compositionally biased region" description="Low complexity" evidence="8">
    <location>
        <begin position="64"/>
        <end position="74"/>
    </location>
</feature>
<feature type="region of interest" description="Disordered" evidence="8">
    <location>
        <begin position="47"/>
        <end position="100"/>
    </location>
</feature>
<comment type="similarity">
    <text evidence="2">Belongs to the outer membrane factor (OMF) (TC 1.B.17) family.</text>
</comment>
<dbReference type="Gene3D" id="1.20.1600.10">
    <property type="entry name" value="Outer membrane efflux proteins (OEP)"/>
    <property type="match status" value="1"/>
</dbReference>
<evidence type="ECO:0000256" key="2">
    <source>
        <dbReference type="ARBA" id="ARBA00007613"/>
    </source>
</evidence>
<feature type="compositionally biased region" description="Basic and acidic residues" evidence="8">
    <location>
        <begin position="831"/>
        <end position="847"/>
    </location>
</feature>
<dbReference type="InterPro" id="IPR051906">
    <property type="entry name" value="TolC-like"/>
</dbReference>
<dbReference type="Pfam" id="PF02321">
    <property type="entry name" value="OEP"/>
    <property type="match status" value="2"/>
</dbReference>
<gene>
    <name evidence="10" type="ORF">SAMN05216526_0187</name>
</gene>
<dbReference type="InterPro" id="IPR003423">
    <property type="entry name" value="OMP_efflux"/>
</dbReference>
<protein>
    <submittedName>
        <fullName evidence="10">Outer membrane protein</fullName>
    </submittedName>
</protein>